<dbReference type="AlphaFoldDB" id="A0A8K0AHQ0"/>
<organism evidence="1 2">
    <name type="scientific">Andalucia godoyi</name>
    <name type="common">Flagellate</name>
    <dbReference type="NCBI Taxonomy" id="505711"/>
    <lineage>
        <taxon>Eukaryota</taxon>
        <taxon>Discoba</taxon>
        <taxon>Jakobida</taxon>
        <taxon>Andalucina</taxon>
        <taxon>Andaluciidae</taxon>
        <taxon>Andalucia</taxon>
    </lineage>
</organism>
<name>A0A8K0AHQ0_ANDGO</name>
<evidence type="ECO:0000313" key="1">
    <source>
        <dbReference type="EMBL" id="KAF0852531.1"/>
    </source>
</evidence>
<dbReference type="EMBL" id="VRVR01000031">
    <property type="protein sequence ID" value="KAF0852531.1"/>
    <property type="molecule type" value="Genomic_DNA"/>
</dbReference>
<sequence length="413" mass="47755">MQTFRSSQHVIYCNRFSSRFQLFFQEMSTNRYPTRSTRPLPAAHSAAFRPSKVSRAKEDSGFSQSTFETATSSRVVPGIAHINPSDIEISPLLAVTLMAEVWVSMNVAFPLKGQRVLLPIMAAPATSQYVKDRRRWNEPYAPLLQAVFSIFEQCDPYREQPTDYFQLVVAGKKGCQFLFLASEQFTGVKEHWIMRCASRVTLKVCRQFASSSNSNLTGRLIPPSFILVEIAKIAEHSQDLFQPIEWSWIAENTHFDTQSDEDMFDPTNPNQLFSPVDESWKNDPQKRALLCMFLFLEPAYGFFLEGKCQRRSDFDRKASLRDKMCNTIRVYAQLRDKLSKRRKHEIKCCAEMIDFFMDRLFGRFPLHGRPDIMLQGLAVKPFVHSFGRNLMNSPWDDRLCNMRRMGSKKTDIL</sequence>
<dbReference type="Proteomes" id="UP000799049">
    <property type="component" value="Unassembled WGS sequence"/>
</dbReference>
<accession>A0A8K0AHQ0</accession>
<protein>
    <submittedName>
        <fullName evidence="1">Putative mitochondrial protein</fullName>
    </submittedName>
</protein>
<gene>
    <name evidence="1" type="ORF">ANDGO_08405</name>
</gene>
<reference evidence="1" key="1">
    <citation type="submission" date="2019-09" db="EMBL/GenBank/DDBJ databases">
        <title>The Mitochondrial Proteome of the Jakobid, Andalucia godoyi, a Protist With the Most Gene-Rich and Bacteria-Like Mitochondrial Genome.</title>
        <authorList>
            <person name="Gray M.W."/>
            <person name="Burger G."/>
            <person name="Derelle R."/>
            <person name="Klimes V."/>
            <person name="Leger M."/>
            <person name="Sarrasin M."/>
            <person name="Vlcek C."/>
            <person name="Roger A.J."/>
            <person name="Elias M."/>
            <person name="Lang B.F."/>
        </authorList>
    </citation>
    <scope>NUCLEOTIDE SEQUENCE</scope>
    <source>
        <strain evidence="1">And28</strain>
    </source>
</reference>
<evidence type="ECO:0000313" key="2">
    <source>
        <dbReference type="Proteomes" id="UP000799049"/>
    </source>
</evidence>
<keyword evidence="2" id="KW-1185">Reference proteome</keyword>
<proteinExistence type="predicted"/>
<comment type="caution">
    <text evidence="1">The sequence shown here is derived from an EMBL/GenBank/DDBJ whole genome shotgun (WGS) entry which is preliminary data.</text>
</comment>